<dbReference type="Proteomes" id="UP000219215">
    <property type="component" value="Chromosome DPRO"/>
</dbReference>
<dbReference type="PANTHER" id="PTHR43540:SF14">
    <property type="entry name" value="ISOCHORISMATASE"/>
    <property type="match status" value="1"/>
</dbReference>
<dbReference type="InterPro" id="IPR036380">
    <property type="entry name" value="Isochorismatase-like_sf"/>
</dbReference>
<dbReference type="Gene3D" id="3.40.50.850">
    <property type="entry name" value="Isochorismatase-like"/>
    <property type="match status" value="1"/>
</dbReference>
<dbReference type="EMBL" id="LT907975">
    <property type="protein sequence ID" value="SOB60684.1"/>
    <property type="molecule type" value="Genomic_DNA"/>
</dbReference>
<dbReference type="GO" id="GO:0016787">
    <property type="term" value="F:hydrolase activity"/>
    <property type="evidence" value="ECO:0007669"/>
    <property type="project" value="UniProtKB-KW"/>
</dbReference>
<name>A0A2C8FE28_9BACT</name>
<evidence type="ECO:0000259" key="2">
    <source>
        <dbReference type="Pfam" id="PF00857"/>
    </source>
</evidence>
<evidence type="ECO:0000313" key="3">
    <source>
        <dbReference type="EMBL" id="SOB60684.1"/>
    </source>
</evidence>
<evidence type="ECO:0000256" key="1">
    <source>
        <dbReference type="ARBA" id="ARBA00022801"/>
    </source>
</evidence>
<dbReference type="CDD" id="cd01014">
    <property type="entry name" value="nicotinamidase_related"/>
    <property type="match status" value="1"/>
</dbReference>
<keyword evidence="4" id="KW-1185">Reference proteome</keyword>
<dbReference type="OrthoDB" id="9791276at2"/>
<dbReference type="SUPFAM" id="SSF52499">
    <property type="entry name" value="Isochorismatase-like hydrolases"/>
    <property type="match status" value="1"/>
</dbReference>
<keyword evidence="1 3" id="KW-0378">Hydrolase</keyword>
<accession>A0A2C8FE28</accession>
<dbReference type="InterPro" id="IPR000868">
    <property type="entry name" value="Isochorismatase-like_dom"/>
</dbReference>
<dbReference type="Pfam" id="PF00857">
    <property type="entry name" value="Isochorismatase"/>
    <property type="match status" value="1"/>
</dbReference>
<protein>
    <submittedName>
        <fullName evidence="3">Isochorismatase hydrolase</fullName>
    </submittedName>
</protein>
<dbReference type="KEGG" id="pprf:DPRO_3767"/>
<dbReference type="InterPro" id="IPR050272">
    <property type="entry name" value="Isochorismatase-like_hydrls"/>
</dbReference>
<proteinExistence type="predicted"/>
<dbReference type="PANTHER" id="PTHR43540">
    <property type="entry name" value="PEROXYUREIDOACRYLATE/UREIDOACRYLATE AMIDOHYDROLASE-RELATED"/>
    <property type="match status" value="1"/>
</dbReference>
<organism evidence="3 4">
    <name type="scientific">Pseudodesulfovibrio profundus</name>
    <dbReference type="NCBI Taxonomy" id="57320"/>
    <lineage>
        <taxon>Bacteria</taxon>
        <taxon>Pseudomonadati</taxon>
        <taxon>Thermodesulfobacteriota</taxon>
        <taxon>Desulfovibrionia</taxon>
        <taxon>Desulfovibrionales</taxon>
        <taxon>Desulfovibrionaceae</taxon>
    </lineage>
</organism>
<sequence>MANRTALIVVDVQNILFETPGCTLFDEQRVVDNIERLISKARSTNTPVIYIQHTTEGEGSEFAEGSHNWEIIERIAPDTSDDIFLKHTYDAFTNVGLKQKLLEIDVDRLVFCGLQTEVCMDTTIRSALAHGFTSILAGDAHSTYDTKALPAEKIIAHHNLTLHRRFCTVMDSEDIAFG</sequence>
<feature type="domain" description="Isochorismatase-like" evidence="2">
    <location>
        <begin position="5"/>
        <end position="173"/>
    </location>
</feature>
<reference evidence="4" key="1">
    <citation type="submission" date="2017-09" db="EMBL/GenBank/DDBJ databases">
        <authorList>
            <person name="Regsiter A."/>
            <person name="William W."/>
        </authorList>
    </citation>
    <scope>NUCLEOTIDE SEQUENCE [LARGE SCALE GENOMIC DNA]</scope>
    <source>
        <strain evidence="4">500-1</strain>
    </source>
</reference>
<evidence type="ECO:0000313" key="4">
    <source>
        <dbReference type="Proteomes" id="UP000219215"/>
    </source>
</evidence>
<gene>
    <name evidence="3" type="ORF">DPRO_3767</name>
</gene>
<dbReference type="AlphaFoldDB" id="A0A2C8FE28"/>
<dbReference type="RefSeq" id="WP_097013370.1">
    <property type="nucleotide sequence ID" value="NZ_LT907975.1"/>
</dbReference>